<keyword evidence="2" id="KW-0808">Transferase</keyword>
<dbReference type="AlphaFoldDB" id="A0A4Q1RGS3"/>
<dbReference type="GO" id="GO:0016020">
    <property type="term" value="C:membrane"/>
    <property type="evidence" value="ECO:0007669"/>
    <property type="project" value="InterPro"/>
</dbReference>
<feature type="transmembrane region" description="Helical" evidence="1">
    <location>
        <begin position="137"/>
        <end position="157"/>
    </location>
</feature>
<dbReference type="Pfam" id="PF01066">
    <property type="entry name" value="CDP-OH_P_transf"/>
    <property type="match status" value="1"/>
</dbReference>
<gene>
    <name evidence="2" type="ORF">ETP43_06250</name>
</gene>
<organism evidence="2 3">
    <name type="scientific">Blautia faecicola</name>
    <dbReference type="NCBI Taxonomy" id="2509240"/>
    <lineage>
        <taxon>Bacteria</taxon>
        <taxon>Bacillati</taxon>
        <taxon>Bacillota</taxon>
        <taxon>Clostridia</taxon>
        <taxon>Lachnospirales</taxon>
        <taxon>Lachnospiraceae</taxon>
        <taxon>Blautia</taxon>
    </lineage>
</organism>
<evidence type="ECO:0000313" key="2">
    <source>
        <dbReference type="EMBL" id="RXS74860.1"/>
    </source>
</evidence>
<dbReference type="InterPro" id="IPR043130">
    <property type="entry name" value="CDP-OH_PTrfase_TM_dom"/>
</dbReference>
<protein>
    <submittedName>
        <fullName evidence="2">CDP-diacylglycerol--serine O-phosphatidyltransferase</fullName>
    </submittedName>
</protein>
<dbReference type="GO" id="GO:0008654">
    <property type="term" value="P:phospholipid biosynthetic process"/>
    <property type="evidence" value="ECO:0007669"/>
    <property type="project" value="InterPro"/>
</dbReference>
<dbReference type="Gene3D" id="1.20.120.1760">
    <property type="match status" value="1"/>
</dbReference>
<dbReference type="EMBL" id="SDKC01000001">
    <property type="protein sequence ID" value="RXS74860.1"/>
    <property type="molecule type" value="Genomic_DNA"/>
</dbReference>
<comment type="caution">
    <text evidence="2">The sequence shown here is derived from an EMBL/GenBank/DDBJ whole genome shotgun (WGS) entry which is preliminary data.</text>
</comment>
<feature type="transmembrane region" description="Helical" evidence="1">
    <location>
        <begin position="163"/>
        <end position="182"/>
    </location>
</feature>
<dbReference type="Proteomes" id="UP000290106">
    <property type="component" value="Unassembled WGS sequence"/>
</dbReference>
<evidence type="ECO:0000256" key="1">
    <source>
        <dbReference type="SAM" id="Phobius"/>
    </source>
</evidence>
<feature type="transmembrane region" description="Helical" evidence="1">
    <location>
        <begin position="189"/>
        <end position="207"/>
    </location>
</feature>
<dbReference type="RefSeq" id="WP_129257415.1">
    <property type="nucleotide sequence ID" value="NZ_SDKC01000001.1"/>
</dbReference>
<dbReference type="InterPro" id="IPR000462">
    <property type="entry name" value="CDP-OH_P_trans"/>
</dbReference>
<keyword evidence="1" id="KW-0472">Membrane</keyword>
<name>A0A4Q1RGS3_9FIRM</name>
<dbReference type="OrthoDB" id="9777147at2"/>
<feature type="transmembrane region" description="Helical" evidence="1">
    <location>
        <begin position="7"/>
        <end position="27"/>
    </location>
</feature>
<keyword evidence="3" id="KW-1185">Reference proteome</keyword>
<accession>A0A4Q1RGS3</accession>
<reference evidence="2 3" key="1">
    <citation type="submission" date="2019-01" db="EMBL/GenBank/DDBJ databases">
        <title>Blautia sp. nov. KGMB01111 isolated human feces.</title>
        <authorList>
            <person name="Park J.-E."/>
            <person name="Kim J.-S."/>
            <person name="Park S.-H."/>
        </authorList>
    </citation>
    <scope>NUCLEOTIDE SEQUENCE [LARGE SCALE GENOMIC DNA]</scope>
    <source>
        <strain evidence="2 3">KGMB01111</strain>
    </source>
</reference>
<sequence length="208" mass="23234">MISFIGYYNYTVILTYISLFCSIAGMLFTVNGWYKMAVLCLALSGLCDMFDGKIARRKTDRTDDEKCFGIQIDSLCDMVCFGAFPILLAYSLGMRGPIGIVILAWYGMNGVVRLGYFNVCETKRQEETEEVRKYYSGLPITSIAVVLPLVFVLHTVLRNHFAVALHVAMFVVGTLFVTNIQVKKPRNSTLAVLVGVVALAILKIFHVF</sequence>
<evidence type="ECO:0000313" key="3">
    <source>
        <dbReference type="Proteomes" id="UP000290106"/>
    </source>
</evidence>
<keyword evidence="1" id="KW-0812">Transmembrane</keyword>
<keyword evidence="1" id="KW-1133">Transmembrane helix</keyword>
<proteinExistence type="predicted"/>
<dbReference type="GO" id="GO:0016780">
    <property type="term" value="F:phosphotransferase activity, for other substituted phosphate groups"/>
    <property type="evidence" value="ECO:0007669"/>
    <property type="project" value="InterPro"/>
</dbReference>